<dbReference type="EMBL" id="LVEN01000046">
    <property type="protein sequence ID" value="OCB69235.1"/>
    <property type="molecule type" value="Genomic_DNA"/>
</dbReference>
<dbReference type="Proteomes" id="UP000093343">
    <property type="component" value="Unassembled WGS sequence"/>
</dbReference>
<dbReference type="RefSeq" id="WP_065451521.1">
    <property type="nucleotide sequence ID" value="NZ_LVEN01000046.1"/>
</dbReference>
<keyword evidence="2" id="KW-1185">Reference proteome</keyword>
<reference evidence="2" key="1">
    <citation type="submission" date="2016-03" db="EMBL/GenBank/DDBJ databases">
        <title>Draft genome sequence of Paenibacillus glacialis DSM 22343.</title>
        <authorList>
            <person name="Shin S.-K."/>
            <person name="Yi H."/>
        </authorList>
    </citation>
    <scope>NUCLEOTIDE SEQUENCE [LARGE SCALE GENOMIC DNA]</scope>
    <source>
        <strain evidence="2">CCUG 60099</strain>
    </source>
</reference>
<evidence type="ECO:0008006" key="3">
    <source>
        <dbReference type="Google" id="ProtNLM"/>
    </source>
</evidence>
<comment type="caution">
    <text evidence="1">The sequence shown here is derived from an EMBL/GenBank/DDBJ whole genome shotgun (WGS) entry which is preliminary data.</text>
</comment>
<organism evidence="1 2">
    <name type="scientific">Flavobacterium piscis</name>
    <dbReference type="NCBI Taxonomy" id="1114874"/>
    <lineage>
        <taxon>Bacteria</taxon>
        <taxon>Pseudomonadati</taxon>
        <taxon>Bacteroidota</taxon>
        <taxon>Flavobacteriia</taxon>
        <taxon>Flavobacteriales</taxon>
        <taxon>Flavobacteriaceae</taxon>
        <taxon>Flavobacterium</taxon>
    </lineage>
</organism>
<accession>A0ABX2XCI3</accession>
<evidence type="ECO:0000313" key="2">
    <source>
        <dbReference type="Proteomes" id="UP000093343"/>
    </source>
</evidence>
<evidence type="ECO:0000313" key="1">
    <source>
        <dbReference type="EMBL" id="OCB69235.1"/>
    </source>
</evidence>
<sequence>MKTETSHFWLGKFKSEEEYFDFVGEDNAYYEDDEVEEKFISDFAKSQGENFLDHDFMESGFENEAISFEEKFLKYSYAKQWIAEVKKRLSDQNQNLEDVNTLVFISKDQIEKPVSIMNSKCDLLYIGEIEYDI</sequence>
<proteinExistence type="predicted"/>
<gene>
    <name evidence="1" type="ORF">FLP_21275</name>
</gene>
<dbReference type="InterPro" id="IPR025560">
    <property type="entry name" value="Imm22"/>
</dbReference>
<dbReference type="Pfam" id="PF14112">
    <property type="entry name" value="DUF4284"/>
    <property type="match status" value="1"/>
</dbReference>
<protein>
    <recommendedName>
        <fullName evidence="3">Immunity protein 22</fullName>
    </recommendedName>
</protein>
<name>A0ABX2XCI3_9FLAO</name>